<dbReference type="HOGENOM" id="CLU_1376102_0_0_9"/>
<protein>
    <submittedName>
        <fullName evidence="7">Guanylate kinase/L-type calcium channel region</fullName>
    </submittedName>
</protein>
<dbReference type="GO" id="GO:0005829">
    <property type="term" value="C:cytosol"/>
    <property type="evidence" value="ECO:0007669"/>
    <property type="project" value="TreeGrafter"/>
</dbReference>
<dbReference type="RefSeq" id="WP_013485365.1">
    <property type="nucleotide sequence ID" value="NC_014828.1"/>
</dbReference>
<dbReference type="InterPro" id="IPR027417">
    <property type="entry name" value="P-loop_NTPase"/>
</dbReference>
<evidence type="ECO:0000259" key="6">
    <source>
        <dbReference type="PROSITE" id="PS50052"/>
    </source>
</evidence>
<dbReference type="Pfam" id="PF00625">
    <property type="entry name" value="Guanylate_kin"/>
    <property type="match status" value="1"/>
</dbReference>
<dbReference type="PANTHER" id="PTHR23117:SF13">
    <property type="entry name" value="GUANYLATE KINASE"/>
    <property type="match status" value="1"/>
</dbReference>
<dbReference type="SUPFAM" id="SSF52540">
    <property type="entry name" value="P-loop containing nucleoside triphosphate hydrolases"/>
    <property type="match status" value="1"/>
</dbReference>
<gene>
    <name evidence="7" type="ordered locus">Ethha_1473</name>
</gene>
<dbReference type="KEGG" id="eha:Ethha_1473"/>
<dbReference type="InterPro" id="IPR020590">
    <property type="entry name" value="Guanylate_kinase_CS"/>
</dbReference>
<dbReference type="PROSITE" id="PS00856">
    <property type="entry name" value="GUANYLATE_KINASE_1"/>
    <property type="match status" value="1"/>
</dbReference>
<dbReference type="InterPro" id="IPR008145">
    <property type="entry name" value="GK/Ca_channel_bsu"/>
</dbReference>
<keyword evidence="3" id="KW-0808">Transferase</keyword>
<evidence type="ECO:0000256" key="5">
    <source>
        <dbReference type="ARBA" id="ARBA00048594"/>
    </source>
</evidence>
<dbReference type="AlphaFoldDB" id="E6U7I7"/>
<keyword evidence="4 7" id="KW-0418">Kinase</keyword>
<accession>E6U7I7</accession>
<dbReference type="Proteomes" id="UP000001551">
    <property type="component" value="Chromosome"/>
</dbReference>
<proteinExistence type="inferred from homology"/>
<feature type="domain" description="Guanylate kinase-like" evidence="6">
    <location>
        <begin position="16"/>
        <end position="206"/>
    </location>
</feature>
<evidence type="ECO:0000313" key="7">
    <source>
        <dbReference type="EMBL" id="ADU27010.1"/>
    </source>
</evidence>
<dbReference type="PANTHER" id="PTHR23117">
    <property type="entry name" value="GUANYLATE KINASE-RELATED"/>
    <property type="match status" value="1"/>
</dbReference>
<evidence type="ECO:0000256" key="3">
    <source>
        <dbReference type="ARBA" id="ARBA00022679"/>
    </source>
</evidence>
<name>E6U7I7_ETHHY</name>
<comment type="similarity">
    <text evidence="2">Belongs to the guanylate kinase family.</text>
</comment>
<reference evidence="7 8" key="1">
    <citation type="submission" date="2010-12" db="EMBL/GenBank/DDBJ databases">
        <title>Complete sequence of Ethanoligenens harbinense YUAN-3.</title>
        <authorList>
            <person name="Lucas S."/>
            <person name="Copeland A."/>
            <person name="Lapidus A."/>
            <person name="Cheng J.-F."/>
            <person name="Bruce D."/>
            <person name="Goodwin L."/>
            <person name="Pitluck S."/>
            <person name="Chertkov O."/>
            <person name="Misra M."/>
            <person name="Detter J.C."/>
            <person name="Han C."/>
            <person name="Tapia R."/>
            <person name="Land M."/>
            <person name="Hauser L."/>
            <person name="Jeffries C."/>
            <person name="Kyrpides N."/>
            <person name="Ivanova N."/>
            <person name="Mikhailova N."/>
            <person name="Wang A."/>
            <person name="Mouttaki H."/>
            <person name="He Z."/>
            <person name="Zhou J."/>
            <person name="Hemme C.L."/>
            <person name="Woyke T."/>
        </authorList>
    </citation>
    <scope>NUCLEOTIDE SEQUENCE [LARGE SCALE GENOMIC DNA]</scope>
    <source>
        <strain evidence="8">DSM 18485 / JCM 12961 / CGMCC 1.5033 / YUAN-3</strain>
    </source>
</reference>
<comment type="function">
    <text evidence="1">Essential for recycling GMP and indirectly, cGMP.</text>
</comment>
<sequence length="216" mass="24297">MSCVLKSGETPHETMGRLFCVLGKSGSGKDTVFRALVQERALGLRPVVGYTTRPHREFETEGVEYHFRSEAEFAALREAGKIIEERSYRTMHGVWRYATVDDGSIDFSAGSYLTIATPEALGGLRARFGPAAVVPLYLEVEDGLRLRRMIRRESRREAPDYPEVCRRFLADEQDFAREVLRQQGVTASISNRRLRDCLAQIAGIIRQAGFAEIPRG</sequence>
<dbReference type="STRING" id="663278.Ethha_1473"/>
<keyword evidence="8" id="KW-1185">Reference proteome</keyword>
<dbReference type="InterPro" id="IPR008144">
    <property type="entry name" value="Guanylate_kin-like_dom"/>
</dbReference>
<organism evidence="7 8">
    <name type="scientific">Ethanoligenens harbinense (strain DSM 18485 / JCM 12961 / CGMCC 1.5033 / YUAN-3)</name>
    <dbReference type="NCBI Taxonomy" id="663278"/>
    <lineage>
        <taxon>Bacteria</taxon>
        <taxon>Bacillati</taxon>
        <taxon>Bacillota</taxon>
        <taxon>Clostridia</taxon>
        <taxon>Eubacteriales</taxon>
        <taxon>Oscillospiraceae</taxon>
        <taxon>Ethanoligenens</taxon>
    </lineage>
</organism>
<dbReference type="GO" id="GO:0004385">
    <property type="term" value="F:GMP kinase activity"/>
    <property type="evidence" value="ECO:0007669"/>
    <property type="project" value="UniProtKB-EC"/>
</dbReference>
<dbReference type="EMBL" id="CP002400">
    <property type="protein sequence ID" value="ADU27010.1"/>
    <property type="molecule type" value="Genomic_DNA"/>
</dbReference>
<dbReference type="eggNOG" id="COG0194">
    <property type="taxonomic scope" value="Bacteria"/>
</dbReference>
<comment type="catalytic activity">
    <reaction evidence="5">
        <text>GMP + ATP = GDP + ADP</text>
        <dbReference type="Rhea" id="RHEA:20780"/>
        <dbReference type="ChEBI" id="CHEBI:30616"/>
        <dbReference type="ChEBI" id="CHEBI:58115"/>
        <dbReference type="ChEBI" id="CHEBI:58189"/>
        <dbReference type="ChEBI" id="CHEBI:456216"/>
        <dbReference type="EC" id="2.7.4.8"/>
    </reaction>
</comment>
<evidence type="ECO:0000256" key="1">
    <source>
        <dbReference type="ARBA" id="ARBA00003531"/>
    </source>
</evidence>
<dbReference type="PROSITE" id="PS50052">
    <property type="entry name" value="GUANYLATE_KINASE_2"/>
    <property type="match status" value="1"/>
</dbReference>
<evidence type="ECO:0000313" key="8">
    <source>
        <dbReference type="Proteomes" id="UP000001551"/>
    </source>
</evidence>
<evidence type="ECO:0000256" key="2">
    <source>
        <dbReference type="ARBA" id="ARBA00005790"/>
    </source>
</evidence>
<evidence type="ECO:0000256" key="4">
    <source>
        <dbReference type="ARBA" id="ARBA00022777"/>
    </source>
</evidence>
<dbReference type="SMART" id="SM00072">
    <property type="entry name" value="GuKc"/>
    <property type="match status" value="1"/>
</dbReference>
<dbReference type="Gene3D" id="3.40.50.300">
    <property type="entry name" value="P-loop containing nucleotide triphosphate hydrolases"/>
    <property type="match status" value="1"/>
</dbReference>